<keyword evidence="1" id="KW-0732">Signal</keyword>
<dbReference type="AlphaFoldDB" id="A0A9N8WNZ5"/>
<evidence type="ECO:0000313" key="2">
    <source>
        <dbReference type="EMBL" id="CAG8490971.1"/>
    </source>
</evidence>
<evidence type="ECO:0000256" key="1">
    <source>
        <dbReference type="SAM" id="SignalP"/>
    </source>
</evidence>
<feature type="signal peptide" evidence="1">
    <location>
        <begin position="1"/>
        <end position="22"/>
    </location>
</feature>
<name>A0A9N8WNZ5_9GLOM</name>
<feature type="chain" id="PRO_5040131814" evidence="1">
    <location>
        <begin position="23"/>
        <end position="152"/>
    </location>
</feature>
<proteinExistence type="predicted"/>
<reference evidence="2" key="1">
    <citation type="submission" date="2021-06" db="EMBL/GenBank/DDBJ databases">
        <authorList>
            <person name="Kallberg Y."/>
            <person name="Tangrot J."/>
            <person name="Rosling A."/>
        </authorList>
    </citation>
    <scope>NUCLEOTIDE SEQUENCE</scope>
    <source>
        <strain evidence="2">FL966</strain>
    </source>
</reference>
<accession>A0A9N8WNZ5</accession>
<evidence type="ECO:0000313" key="3">
    <source>
        <dbReference type="Proteomes" id="UP000789759"/>
    </source>
</evidence>
<comment type="caution">
    <text evidence="2">The sequence shown here is derived from an EMBL/GenBank/DDBJ whole genome shotgun (WGS) entry which is preliminary data.</text>
</comment>
<organism evidence="2 3">
    <name type="scientific">Cetraspora pellucida</name>
    <dbReference type="NCBI Taxonomy" id="1433469"/>
    <lineage>
        <taxon>Eukaryota</taxon>
        <taxon>Fungi</taxon>
        <taxon>Fungi incertae sedis</taxon>
        <taxon>Mucoromycota</taxon>
        <taxon>Glomeromycotina</taxon>
        <taxon>Glomeromycetes</taxon>
        <taxon>Diversisporales</taxon>
        <taxon>Gigasporaceae</taxon>
        <taxon>Cetraspora</taxon>
    </lineage>
</organism>
<sequence length="152" mass="16516">MFSKFFTFLLAFIIFLNITTLSYPIPVNRKFSNLKDEDNRNLRILVARQYSPTFIRTQISFQTIIVNSPLPTAVAKPTTTTPLVIFATTTPLVTSTTSTIFTTSTESLAGPPTLVGSTSSIGPDNTISPITPTFILPATETSTEAAPTPIQQ</sequence>
<dbReference type="EMBL" id="CAJVQA010000796">
    <property type="protein sequence ID" value="CAG8490971.1"/>
    <property type="molecule type" value="Genomic_DNA"/>
</dbReference>
<protein>
    <submittedName>
        <fullName evidence="2">23383_t:CDS:1</fullName>
    </submittedName>
</protein>
<dbReference type="Proteomes" id="UP000789759">
    <property type="component" value="Unassembled WGS sequence"/>
</dbReference>
<gene>
    <name evidence="2" type="ORF">CPELLU_LOCUS1978</name>
</gene>
<keyword evidence="3" id="KW-1185">Reference proteome</keyword>